<comment type="caution">
    <text evidence="3">The sequence shown here is derived from an EMBL/GenBank/DDBJ whole genome shotgun (WGS) entry which is preliminary data.</text>
</comment>
<gene>
    <name evidence="3" type="primary">RPL7A_2</name>
    <name evidence="3" type="ORF">P7K49_001153</name>
</gene>
<comment type="similarity">
    <text evidence="1">Belongs to the eukaryotic ribosomal protein eL8 family.</text>
</comment>
<evidence type="ECO:0000256" key="1">
    <source>
        <dbReference type="RuleBase" id="RU367042"/>
    </source>
</evidence>
<dbReference type="Proteomes" id="UP001266305">
    <property type="component" value="Unassembled WGS sequence"/>
</dbReference>
<name>A0ABQ9WHI5_SAGOE</name>
<feature type="region of interest" description="Disordered" evidence="2">
    <location>
        <begin position="102"/>
        <end position="127"/>
    </location>
</feature>
<dbReference type="GO" id="GO:0005840">
    <property type="term" value="C:ribosome"/>
    <property type="evidence" value="ECO:0007669"/>
    <property type="project" value="UniProtKB-KW"/>
</dbReference>
<evidence type="ECO:0000256" key="2">
    <source>
        <dbReference type="SAM" id="MobiDB-lite"/>
    </source>
</evidence>
<keyword evidence="1" id="KW-0687">Ribonucleoprotein</keyword>
<dbReference type="EMBL" id="JASSZA010000001">
    <property type="protein sequence ID" value="KAK2119767.1"/>
    <property type="molecule type" value="Genomic_DNA"/>
</dbReference>
<organism evidence="3 4">
    <name type="scientific">Saguinus oedipus</name>
    <name type="common">Cotton-top tamarin</name>
    <name type="synonym">Oedipomidas oedipus</name>
    <dbReference type="NCBI Taxonomy" id="9490"/>
    <lineage>
        <taxon>Eukaryota</taxon>
        <taxon>Metazoa</taxon>
        <taxon>Chordata</taxon>
        <taxon>Craniata</taxon>
        <taxon>Vertebrata</taxon>
        <taxon>Euteleostomi</taxon>
        <taxon>Mammalia</taxon>
        <taxon>Eutheria</taxon>
        <taxon>Euarchontoglires</taxon>
        <taxon>Primates</taxon>
        <taxon>Haplorrhini</taxon>
        <taxon>Platyrrhini</taxon>
        <taxon>Cebidae</taxon>
        <taxon>Callitrichinae</taxon>
        <taxon>Saguinus</taxon>
    </lineage>
</organism>
<sequence>MLKGKKAKGKKVAAAPAVVKKQEAKKVVNALSEKRPENFGTGQDIQPKRDLTRFVKWPRNVRSQRQRGILCKLLRVPPAIYQFTQAYATYIENCFTAKQPLSYSARNSDQRQSKRSRGCGPGPRRKL</sequence>
<dbReference type="InterPro" id="IPR001921">
    <property type="entry name" value="Ribosomal_eL8_euk"/>
</dbReference>
<evidence type="ECO:0000313" key="3">
    <source>
        <dbReference type="EMBL" id="KAK2119767.1"/>
    </source>
</evidence>
<keyword evidence="4" id="KW-1185">Reference proteome</keyword>
<protein>
    <recommendedName>
        <fullName evidence="1">60S ribosomal protein L7a</fullName>
    </recommendedName>
</protein>
<dbReference type="PRINTS" id="PR00882">
    <property type="entry name" value="RIBOSOMALL7A"/>
</dbReference>
<comment type="function">
    <text evidence="1">Component of the ribosome.</text>
</comment>
<dbReference type="InterPro" id="IPR029064">
    <property type="entry name" value="Ribosomal_eL30-like_sf"/>
</dbReference>
<keyword evidence="1 3" id="KW-0689">Ribosomal protein</keyword>
<evidence type="ECO:0000313" key="4">
    <source>
        <dbReference type="Proteomes" id="UP001266305"/>
    </source>
</evidence>
<reference evidence="3 4" key="1">
    <citation type="submission" date="2023-05" db="EMBL/GenBank/DDBJ databases">
        <title>B98-5 Cell Line De Novo Hybrid Assembly: An Optical Mapping Approach.</title>
        <authorList>
            <person name="Kananen K."/>
            <person name="Auerbach J.A."/>
            <person name="Kautto E."/>
            <person name="Blachly J.S."/>
        </authorList>
    </citation>
    <scope>NUCLEOTIDE SEQUENCE [LARGE SCALE GENOMIC DNA]</scope>
    <source>
        <strain evidence="3">B95-8</strain>
        <tissue evidence="3">Cell line</tissue>
    </source>
</reference>
<feature type="compositionally biased region" description="Basic residues" evidence="2">
    <location>
        <begin position="113"/>
        <end position="127"/>
    </location>
</feature>
<accession>A0ABQ9WHI5</accession>
<dbReference type="Gene3D" id="3.30.1330.30">
    <property type="match status" value="1"/>
</dbReference>
<proteinExistence type="inferred from homology"/>